<protein>
    <submittedName>
        <fullName evidence="1">Uncharacterized protein</fullName>
    </submittedName>
</protein>
<dbReference type="EMBL" id="CAJJDN010000059">
    <property type="protein sequence ID" value="CAD8092757.1"/>
    <property type="molecule type" value="Genomic_DNA"/>
</dbReference>
<evidence type="ECO:0000313" key="1">
    <source>
        <dbReference type="EMBL" id="CAD8092757.1"/>
    </source>
</evidence>
<proteinExistence type="predicted"/>
<organism evidence="1 2">
    <name type="scientific">Paramecium sonneborni</name>
    <dbReference type="NCBI Taxonomy" id="65129"/>
    <lineage>
        <taxon>Eukaryota</taxon>
        <taxon>Sar</taxon>
        <taxon>Alveolata</taxon>
        <taxon>Ciliophora</taxon>
        <taxon>Intramacronucleata</taxon>
        <taxon>Oligohymenophorea</taxon>
        <taxon>Peniculida</taxon>
        <taxon>Parameciidae</taxon>
        <taxon>Paramecium</taxon>
    </lineage>
</organism>
<evidence type="ECO:0000313" key="2">
    <source>
        <dbReference type="Proteomes" id="UP000692954"/>
    </source>
</evidence>
<comment type="caution">
    <text evidence="1">The sequence shown here is derived from an EMBL/GenBank/DDBJ whole genome shotgun (WGS) entry which is preliminary data.</text>
</comment>
<gene>
    <name evidence="1" type="ORF">PSON_ATCC_30995.1.T0590234</name>
</gene>
<sequence length="154" mass="18418">MPCSCSDQNGISIIEELGIQRNINYFIKIFIRRFQLNMNDIQHRNHYYNQVKTMALTDFLGNCEFIKKMLNLGRGSIDAYIRSLKKRNYKNDNKSIMAAPEKNFSINIKWILKQKDQFQITLMMKQYLLLQRLSFRFSNNLNQLQYIITQSINF</sequence>
<accession>A0A8S1NI04</accession>
<keyword evidence="2" id="KW-1185">Reference proteome</keyword>
<dbReference type="AlphaFoldDB" id="A0A8S1NI04"/>
<name>A0A8S1NI04_9CILI</name>
<dbReference type="Proteomes" id="UP000692954">
    <property type="component" value="Unassembled WGS sequence"/>
</dbReference>
<reference evidence="1" key="1">
    <citation type="submission" date="2021-01" db="EMBL/GenBank/DDBJ databases">
        <authorList>
            <consortium name="Genoscope - CEA"/>
            <person name="William W."/>
        </authorList>
    </citation>
    <scope>NUCLEOTIDE SEQUENCE</scope>
</reference>